<comment type="subcellular location">
    <subcellularLocation>
        <location evidence="1">Golgi apparatus membrane</location>
        <topology evidence="1">Single-pass type II membrane protein</topology>
    </subcellularLocation>
</comment>
<protein>
    <recommendedName>
        <fullName evidence="8">Glycosyltransferase 61 catalytic domain-containing protein</fullName>
    </recommendedName>
</protein>
<dbReference type="PANTHER" id="PTHR20961">
    <property type="entry name" value="GLYCOSYLTRANSFERASE"/>
    <property type="match status" value="1"/>
</dbReference>
<dbReference type="Proteomes" id="UP000734854">
    <property type="component" value="Unassembled WGS sequence"/>
</dbReference>
<evidence type="ECO:0000256" key="1">
    <source>
        <dbReference type="ARBA" id="ARBA00004323"/>
    </source>
</evidence>
<proteinExistence type="predicted"/>
<comment type="caution">
    <text evidence="9">The sequence shown here is derived from an EMBL/GenBank/DDBJ whole genome shotgun (WGS) entry which is preliminary data.</text>
</comment>
<evidence type="ECO:0000256" key="3">
    <source>
        <dbReference type="ARBA" id="ARBA00022676"/>
    </source>
</evidence>
<dbReference type="InterPro" id="IPR049625">
    <property type="entry name" value="Glyco_transf_61_cat"/>
</dbReference>
<comment type="pathway">
    <text evidence="2">Glycan metabolism.</text>
</comment>
<dbReference type="InterPro" id="IPR007657">
    <property type="entry name" value="Glycosyltransferase_61"/>
</dbReference>
<keyword evidence="7" id="KW-0472">Membrane</keyword>
<feature type="region of interest" description="Disordered" evidence="6">
    <location>
        <begin position="75"/>
        <end position="100"/>
    </location>
</feature>
<evidence type="ECO:0000256" key="2">
    <source>
        <dbReference type="ARBA" id="ARBA00004881"/>
    </source>
</evidence>
<evidence type="ECO:0000313" key="9">
    <source>
        <dbReference type="EMBL" id="KAG6512890.1"/>
    </source>
</evidence>
<reference evidence="9 10" key="1">
    <citation type="submission" date="2020-08" db="EMBL/GenBank/DDBJ databases">
        <title>Plant Genome Project.</title>
        <authorList>
            <person name="Zhang R.-G."/>
        </authorList>
    </citation>
    <scope>NUCLEOTIDE SEQUENCE [LARGE SCALE GENOMIC DNA]</scope>
    <source>
        <tissue evidence="9">Rhizome</tissue>
    </source>
</reference>
<name>A0A8J5L5E2_ZINOF</name>
<keyword evidence="4" id="KW-0808">Transferase</keyword>
<organism evidence="9 10">
    <name type="scientific">Zingiber officinale</name>
    <name type="common">Ginger</name>
    <name type="synonym">Amomum zingiber</name>
    <dbReference type="NCBI Taxonomy" id="94328"/>
    <lineage>
        <taxon>Eukaryota</taxon>
        <taxon>Viridiplantae</taxon>
        <taxon>Streptophyta</taxon>
        <taxon>Embryophyta</taxon>
        <taxon>Tracheophyta</taxon>
        <taxon>Spermatophyta</taxon>
        <taxon>Magnoliopsida</taxon>
        <taxon>Liliopsida</taxon>
        <taxon>Zingiberales</taxon>
        <taxon>Zingiberaceae</taxon>
        <taxon>Zingiber</taxon>
    </lineage>
</organism>
<dbReference type="GO" id="GO:0000139">
    <property type="term" value="C:Golgi membrane"/>
    <property type="evidence" value="ECO:0007669"/>
    <property type="project" value="UniProtKB-SubCell"/>
</dbReference>
<keyword evidence="7" id="KW-1133">Transmembrane helix</keyword>
<evidence type="ECO:0000259" key="8">
    <source>
        <dbReference type="Pfam" id="PF04577"/>
    </source>
</evidence>
<keyword evidence="7" id="KW-0812">Transmembrane</keyword>
<dbReference type="AlphaFoldDB" id="A0A8J5L5E2"/>
<dbReference type="PANTHER" id="PTHR20961:SF144">
    <property type="entry name" value="OS01G0119100 PROTEIN"/>
    <property type="match status" value="1"/>
</dbReference>
<keyword evidence="3" id="KW-0328">Glycosyltransferase</keyword>
<evidence type="ECO:0000256" key="4">
    <source>
        <dbReference type="ARBA" id="ARBA00022679"/>
    </source>
</evidence>
<sequence length="475" mass="53122">MGYEKNKAHNLMSLIEARKLGLALLAGCCVVIFTYFISMSDTTGNRQPYASYTVREDAVAETQIIQQTLEIAGKETEDLSETNANAPADDETVGDQKREEPICDVVNPRSEFCDIVGDVRVQGGGNSSAVTLVSPRRGESRWQVLPYVRKHMRNIARVSVLATADPLAAPRCTSVRNVPAIVFALGGFTGNYYHDFTDLLLPIFLTAREFDGEVQFLVTNIQPWWLLKYRPLFRRLTRYDIVDLDGAAGAGQVFCHPRVMVGLRFHDDLVIDPPRAPRGLAMRDFTGFLRDAYGLPRGRAERAPRPRLLLVARNRTRRFVNLPEIAAAAERVGFEVVRGDAKFGDVAAFAGVVNSCDVMVGVHGAGLTNFLFLPERAVLVQVVPCCGLEVMAAHTFKRPAEDAGVRYLEYSIAVEESTLLEEYPREHPVFTEPESVHRRGFYEMAEIYLGKQNVRLDVDRFRPVFLRAMALLHDQ</sequence>
<dbReference type="EMBL" id="JACMSC010000008">
    <property type="protein sequence ID" value="KAG6512890.1"/>
    <property type="molecule type" value="Genomic_DNA"/>
</dbReference>
<evidence type="ECO:0000256" key="6">
    <source>
        <dbReference type="SAM" id="MobiDB-lite"/>
    </source>
</evidence>
<keyword evidence="5" id="KW-0325">Glycoprotein</keyword>
<feature type="transmembrane region" description="Helical" evidence="7">
    <location>
        <begin position="20"/>
        <end position="38"/>
    </location>
</feature>
<accession>A0A8J5L5E2</accession>
<feature type="domain" description="Glycosyltransferase 61 catalytic" evidence="8">
    <location>
        <begin position="192"/>
        <end position="380"/>
    </location>
</feature>
<keyword evidence="10" id="KW-1185">Reference proteome</keyword>
<dbReference type="Pfam" id="PF04577">
    <property type="entry name" value="Glyco_transf_61"/>
    <property type="match status" value="1"/>
</dbReference>
<evidence type="ECO:0000256" key="7">
    <source>
        <dbReference type="SAM" id="Phobius"/>
    </source>
</evidence>
<gene>
    <name evidence="9" type="ORF">ZIOFF_031029</name>
</gene>
<dbReference type="GO" id="GO:0016763">
    <property type="term" value="F:pentosyltransferase activity"/>
    <property type="evidence" value="ECO:0007669"/>
    <property type="project" value="UniProtKB-ARBA"/>
</dbReference>
<evidence type="ECO:0000313" key="10">
    <source>
        <dbReference type="Proteomes" id="UP000734854"/>
    </source>
</evidence>
<evidence type="ECO:0000256" key="5">
    <source>
        <dbReference type="ARBA" id="ARBA00023180"/>
    </source>
</evidence>